<sequence length="87" mass="8700">IGVGTVRLADLVSQFQHVRVKAAPGKPGLPGVPGKEGFPGRPGAPGDLGQPGIPGTLPALPNYGKYEAQVGKSQGSWTPECGVTAGV</sequence>
<organism evidence="2 3">
    <name type="scientific">Callorhinchus milii</name>
    <name type="common">Ghost shark</name>
    <dbReference type="NCBI Taxonomy" id="7868"/>
    <lineage>
        <taxon>Eukaryota</taxon>
        <taxon>Metazoa</taxon>
        <taxon>Chordata</taxon>
        <taxon>Craniata</taxon>
        <taxon>Vertebrata</taxon>
        <taxon>Chondrichthyes</taxon>
        <taxon>Holocephali</taxon>
        <taxon>Chimaeriformes</taxon>
        <taxon>Callorhinchidae</taxon>
        <taxon>Callorhinchus</taxon>
    </lineage>
</organism>
<dbReference type="Pfam" id="PF01391">
    <property type="entry name" value="Collagen"/>
    <property type="match status" value="1"/>
</dbReference>
<dbReference type="AlphaFoldDB" id="A0A4W3GQY1"/>
<evidence type="ECO:0000313" key="3">
    <source>
        <dbReference type="Proteomes" id="UP000314986"/>
    </source>
</evidence>
<dbReference type="InterPro" id="IPR008160">
    <property type="entry name" value="Collagen"/>
</dbReference>
<dbReference type="Proteomes" id="UP000314986">
    <property type="component" value="Unassembled WGS sequence"/>
</dbReference>
<reference evidence="2" key="4">
    <citation type="submission" date="2025-08" db="UniProtKB">
        <authorList>
            <consortium name="Ensembl"/>
        </authorList>
    </citation>
    <scope>IDENTIFICATION</scope>
</reference>
<proteinExistence type="predicted"/>
<evidence type="ECO:0000256" key="1">
    <source>
        <dbReference type="SAM" id="MobiDB-lite"/>
    </source>
</evidence>
<dbReference type="InParanoid" id="A0A4W3GQY1"/>
<name>A0A4W3GQY1_CALMI</name>
<accession>A0A4W3GQY1</accession>
<feature type="region of interest" description="Disordered" evidence="1">
    <location>
        <begin position="22"/>
        <end position="56"/>
    </location>
</feature>
<keyword evidence="3" id="KW-1185">Reference proteome</keyword>
<protein>
    <submittedName>
        <fullName evidence="2">Uncharacterized protein</fullName>
    </submittedName>
</protein>
<reference evidence="2" key="5">
    <citation type="submission" date="2025-09" db="UniProtKB">
        <authorList>
            <consortium name="Ensembl"/>
        </authorList>
    </citation>
    <scope>IDENTIFICATION</scope>
</reference>
<reference evidence="3" key="2">
    <citation type="journal article" date="2007" name="PLoS Biol.">
        <title>Survey sequencing and comparative analysis of the elephant shark (Callorhinchus milii) genome.</title>
        <authorList>
            <person name="Venkatesh B."/>
            <person name="Kirkness E.F."/>
            <person name="Loh Y.H."/>
            <person name="Halpern A.L."/>
            <person name="Lee A.P."/>
            <person name="Johnson J."/>
            <person name="Dandona N."/>
            <person name="Viswanathan L.D."/>
            <person name="Tay A."/>
            <person name="Venter J.C."/>
            <person name="Strausberg R.L."/>
            <person name="Brenner S."/>
        </authorList>
    </citation>
    <scope>NUCLEOTIDE SEQUENCE [LARGE SCALE GENOMIC DNA]</scope>
</reference>
<dbReference type="Ensembl" id="ENSCMIT00000006694.1">
    <property type="protein sequence ID" value="ENSCMIP00000006483.1"/>
    <property type="gene ID" value="ENSCMIG00000003676.1"/>
</dbReference>
<reference evidence="3" key="3">
    <citation type="journal article" date="2014" name="Nature">
        <title>Elephant shark genome provides unique insights into gnathostome evolution.</title>
        <authorList>
            <consortium name="International Elephant Shark Genome Sequencing Consortium"/>
            <person name="Venkatesh B."/>
            <person name="Lee A.P."/>
            <person name="Ravi V."/>
            <person name="Maurya A.K."/>
            <person name="Lian M.M."/>
            <person name="Swann J.B."/>
            <person name="Ohta Y."/>
            <person name="Flajnik M.F."/>
            <person name="Sutoh Y."/>
            <person name="Kasahara M."/>
            <person name="Hoon S."/>
            <person name="Gangu V."/>
            <person name="Roy S.W."/>
            <person name="Irimia M."/>
            <person name="Korzh V."/>
            <person name="Kondrychyn I."/>
            <person name="Lim Z.W."/>
            <person name="Tay B.H."/>
            <person name="Tohari S."/>
            <person name="Kong K.W."/>
            <person name="Ho S."/>
            <person name="Lorente-Galdos B."/>
            <person name="Quilez J."/>
            <person name="Marques-Bonet T."/>
            <person name="Raney B.J."/>
            <person name="Ingham P.W."/>
            <person name="Tay A."/>
            <person name="Hillier L.W."/>
            <person name="Minx P."/>
            <person name="Boehm T."/>
            <person name="Wilson R.K."/>
            <person name="Brenner S."/>
            <person name="Warren W.C."/>
        </authorList>
    </citation>
    <scope>NUCLEOTIDE SEQUENCE [LARGE SCALE GENOMIC DNA]</scope>
</reference>
<reference evidence="3" key="1">
    <citation type="journal article" date="2006" name="Science">
        <title>Ancient noncoding elements conserved in the human genome.</title>
        <authorList>
            <person name="Venkatesh B."/>
            <person name="Kirkness E.F."/>
            <person name="Loh Y.H."/>
            <person name="Halpern A.L."/>
            <person name="Lee A.P."/>
            <person name="Johnson J."/>
            <person name="Dandona N."/>
            <person name="Viswanathan L.D."/>
            <person name="Tay A."/>
            <person name="Venter J.C."/>
            <person name="Strausberg R.L."/>
            <person name="Brenner S."/>
        </authorList>
    </citation>
    <scope>NUCLEOTIDE SEQUENCE [LARGE SCALE GENOMIC DNA]</scope>
</reference>
<evidence type="ECO:0000313" key="2">
    <source>
        <dbReference type="Ensembl" id="ENSCMIP00000006483.1"/>
    </source>
</evidence>